<dbReference type="AlphaFoldDB" id="A0A1Q3AT90"/>
<dbReference type="SUPFAM" id="SSF56712">
    <property type="entry name" value="Prokaryotic type I DNA topoisomerase"/>
    <property type="match status" value="1"/>
</dbReference>
<dbReference type="PANTHER" id="PTHR11390:SF20">
    <property type="entry name" value="DNA TOPOISOMERASE 3-BETA-1"/>
    <property type="match status" value="1"/>
</dbReference>
<dbReference type="OrthoDB" id="430051at2759"/>
<accession>A0A1Q3AT90</accession>
<dbReference type="InterPro" id="IPR023405">
    <property type="entry name" value="Topo_IA_core_domain"/>
</dbReference>
<dbReference type="PANTHER" id="PTHR11390">
    <property type="entry name" value="PROKARYOTIC DNA TOPOISOMERASE"/>
    <property type="match status" value="1"/>
</dbReference>
<dbReference type="GO" id="GO:0003917">
    <property type="term" value="F:DNA topoisomerase type I (single strand cut, ATP-independent) activity"/>
    <property type="evidence" value="ECO:0007669"/>
    <property type="project" value="UniProtKB-EC"/>
</dbReference>
<evidence type="ECO:0000313" key="2">
    <source>
        <dbReference type="EMBL" id="GAV58966.1"/>
    </source>
</evidence>
<evidence type="ECO:0000313" key="3">
    <source>
        <dbReference type="Proteomes" id="UP000187406"/>
    </source>
</evidence>
<comment type="catalytic activity">
    <reaction evidence="1">
        <text>ATP-independent breakage of single-stranded DNA, followed by passage and rejoining.</text>
        <dbReference type="EC" id="5.6.2.1"/>
    </reaction>
</comment>
<keyword evidence="3" id="KW-1185">Reference proteome</keyword>
<comment type="function">
    <text evidence="1">Introduces a single-strand break via transesterification at a target site in duplex DNA. Releases the supercoiling and torsional tension of DNA introduced during the DNA replication and transcription by transiently cleaving and rejoining one strand of the DNA duplex. The scissile phosphodiester is attacked by the catalytic tyrosine of the enzyme, resulting in the formation of a DNA-(5'-phosphotyrosyl)-enzyme intermediate and the expulsion of a 3'-OH DNA strand.</text>
</comment>
<dbReference type="GO" id="GO:0006281">
    <property type="term" value="P:DNA repair"/>
    <property type="evidence" value="ECO:0007669"/>
    <property type="project" value="TreeGrafter"/>
</dbReference>
<dbReference type="EC" id="5.6.2.1" evidence="1"/>
<keyword evidence="1" id="KW-0799">Topoisomerase</keyword>
<reference evidence="3" key="1">
    <citation type="submission" date="2016-04" db="EMBL/GenBank/DDBJ databases">
        <title>Cephalotus genome sequencing.</title>
        <authorList>
            <person name="Fukushima K."/>
            <person name="Hasebe M."/>
            <person name="Fang X."/>
        </authorList>
    </citation>
    <scope>NUCLEOTIDE SEQUENCE [LARGE SCALE GENOMIC DNA]</scope>
    <source>
        <strain evidence="3">cv. St1</strain>
    </source>
</reference>
<sequence>MSTRRGSTEIHEFDGKFLGYHVHYKVTSVIGHVFSVDFPAKYQDWKVTNPLDLFLAPILKTESNPKV</sequence>
<gene>
    <name evidence="2" type="ORF">CFOL_v3_02499</name>
</gene>
<organism evidence="2 3">
    <name type="scientific">Cephalotus follicularis</name>
    <name type="common">Albany pitcher plant</name>
    <dbReference type="NCBI Taxonomy" id="3775"/>
    <lineage>
        <taxon>Eukaryota</taxon>
        <taxon>Viridiplantae</taxon>
        <taxon>Streptophyta</taxon>
        <taxon>Embryophyta</taxon>
        <taxon>Tracheophyta</taxon>
        <taxon>Spermatophyta</taxon>
        <taxon>Magnoliopsida</taxon>
        <taxon>eudicotyledons</taxon>
        <taxon>Gunneridae</taxon>
        <taxon>Pentapetalae</taxon>
        <taxon>rosids</taxon>
        <taxon>fabids</taxon>
        <taxon>Oxalidales</taxon>
        <taxon>Cephalotaceae</taxon>
        <taxon>Cephalotus</taxon>
    </lineage>
</organism>
<dbReference type="InterPro" id="IPR000380">
    <property type="entry name" value="Topo_IA"/>
</dbReference>
<evidence type="ECO:0000256" key="1">
    <source>
        <dbReference type="RuleBase" id="RU362092"/>
    </source>
</evidence>
<name>A0A1Q3AT90_CEPFO</name>
<proteinExistence type="inferred from homology"/>
<dbReference type="EMBL" id="BDDD01000092">
    <property type="protein sequence ID" value="GAV58966.1"/>
    <property type="molecule type" value="Genomic_DNA"/>
</dbReference>
<keyword evidence="1" id="KW-0413">Isomerase</keyword>
<comment type="similarity">
    <text evidence="1">Belongs to the type IA topoisomerase family.</text>
</comment>
<dbReference type="GO" id="GO:0003677">
    <property type="term" value="F:DNA binding"/>
    <property type="evidence" value="ECO:0007669"/>
    <property type="project" value="UniProtKB-KW"/>
</dbReference>
<dbReference type="STRING" id="3775.A0A1Q3AT90"/>
<dbReference type="Gene3D" id="3.40.50.140">
    <property type="match status" value="1"/>
</dbReference>
<dbReference type="GO" id="GO:0005634">
    <property type="term" value="C:nucleus"/>
    <property type="evidence" value="ECO:0007669"/>
    <property type="project" value="TreeGrafter"/>
</dbReference>
<comment type="caution">
    <text evidence="2">The sequence shown here is derived from an EMBL/GenBank/DDBJ whole genome shotgun (WGS) entry which is preliminary data.</text>
</comment>
<dbReference type="Proteomes" id="UP000187406">
    <property type="component" value="Unassembled WGS sequence"/>
</dbReference>
<dbReference type="InParanoid" id="A0A1Q3AT90"/>
<keyword evidence="1" id="KW-0238">DNA-binding</keyword>
<dbReference type="GO" id="GO:0006310">
    <property type="term" value="P:DNA recombination"/>
    <property type="evidence" value="ECO:0007669"/>
    <property type="project" value="TreeGrafter"/>
</dbReference>
<protein>
    <recommendedName>
        <fullName evidence="1">DNA topoisomerase</fullName>
        <ecNumber evidence="1">5.6.2.1</ecNumber>
    </recommendedName>
</protein>
<dbReference type="GO" id="GO:0006265">
    <property type="term" value="P:DNA topological change"/>
    <property type="evidence" value="ECO:0007669"/>
    <property type="project" value="InterPro"/>
</dbReference>